<organism evidence="1 2">
    <name type="scientific">Choanephora cucurbitarum</name>
    <dbReference type="NCBI Taxonomy" id="101091"/>
    <lineage>
        <taxon>Eukaryota</taxon>
        <taxon>Fungi</taxon>
        <taxon>Fungi incertae sedis</taxon>
        <taxon>Mucoromycota</taxon>
        <taxon>Mucoromycotina</taxon>
        <taxon>Mucoromycetes</taxon>
        <taxon>Mucorales</taxon>
        <taxon>Mucorineae</taxon>
        <taxon>Choanephoraceae</taxon>
        <taxon>Choanephoroideae</taxon>
        <taxon>Choanephora</taxon>
    </lineage>
</organism>
<gene>
    <name evidence="1" type="ORF">A0J61_05175</name>
</gene>
<sequence>MQNNNSPVVLALYQPENGISSLNHYYQLVLQPGSPWPETIFNNRQYCSEANFASWQSLYEPQLPNKTNKCTEYVGIDTRLGTTNSPQPPQQAQKIAMYAGIDTRHGKKQLTFKIPKRKELEKVTLTPCKYDFIIEHYTDINRQCDFCGSDFEDEALQLLMQLEYQKYLKEKERPFKYLKSRQKHLANAALTYCKLIEQDDENGLANLLYNSYEDFMSRIKGEGFVHTYRHLAIASKRSTYLALRKAKLKSDQNFNDTLRFSLVPAVGVLLIAEDLYGTKPKYDDNEISWAYMIMNIKLE</sequence>
<reference evidence="1 2" key="1">
    <citation type="submission" date="2016-03" db="EMBL/GenBank/DDBJ databases">
        <title>Choanephora cucurbitarum.</title>
        <authorList>
            <person name="Min B."/>
            <person name="Park H."/>
            <person name="Park J.-H."/>
            <person name="Shin H.-D."/>
            <person name="Choi I.-G."/>
        </authorList>
    </citation>
    <scope>NUCLEOTIDE SEQUENCE [LARGE SCALE GENOMIC DNA]</scope>
    <source>
        <strain evidence="1 2">KUS-F28377</strain>
    </source>
</reference>
<comment type="caution">
    <text evidence="1">The sequence shown here is derived from an EMBL/GenBank/DDBJ whole genome shotgun (WGS) entry which is preliminary data.</text>
</comment>
<dbReference type="InParanoid" id="A0A1C7NCE5"/>
<evidence type="ECO:0000313" key="2">
    <source>
        <dbReference type="Proteomes" id="UP000093000"/>
    </source>
</evidence>
<dbReference type="Proteomes" id="UP000093000">
    <property type="component" value="Unassembled WGS sequence"/>
</dbReference>
<dbReference type="AlphaFoldDB" id="A0A1C7NCE5"/>
<proteinExistence type="predicted"/>
<protein>
    <submittedName>
        <fullName evidence="1">Uncharacterized protein</fullName>
    </submittedName>
</protein>
<dbReference type="EMBL" id="LUGH01000273">
    <property type="protein sequence ID" value="OBZ86773.1"/>
    <property type="molecule type" value="Genomic_DNA"/>
</dbReference>
<evidence type="ECO:0000313" key="1">
    <source>
        <dbReference type="EMBL" id="OBZ86773.1"/>
    </source>
</evidence>
<accession>A0A1C7NCE5</accession>
<keyword evidence="2" id="KW-1185">Reference proteome</keyword>
<name>A0A1C7NCE5_9FUNG</name>